<feature type="transmembrane region" description="Helical" evidence="7">
    <location>
        <begin position="6"/>
        <end position="23"/>
    </location>
</feature>
<proteinExistence type="inferred from homology"/>
<dbReference type="InterPro" id="IPR022764">
    <property type="entry name" value="Peptidase_S54_rhomboid_dom"/>
</dbReference>
<keyword evidence="5 7" id="KW-1133">Transmembrane helix</keyword>
<dbReference type="Proteomes" id="UP001199816">
    <property type="component" value="Unassembled WGS sequence"/>
</dbReference>
<evidence type="ECO:0000256" key="2">
    <source>
        <dbReference type="ARBA" id="ARBA00009045"/>
    </source>
</evidence>
<dbReference type="InterPro" id="IPR050925">
    <property type="entry name" value="Rhomboid_protease_S54"/>
</dbReference>
<evidence type="ECO:0000256" key="3">
    <source>
        <dbReference type="ARBA" id="ARBA00022692"/>
    </source>
</evidence>
<dbReference type="PANTHER" id="PTHR43731">
    <property type="entry name" value="RHOMBOID PROTEASE"/>
    <property type="match status" value="1"/>
</dbReference>
<dbReference type="InterPro" id="IPR046483">
    <property type="entry name" value="DUF6576"/>
</dbReference>
<evidence type="ECO:0000259" key="8">
    <source>
        <dbReference type="Pfam" id="PF01694"/>
    </source>
</evidence>
<evidence type="ECO:0000256" key="5">
    <source>
        <dbReference type="ARBA" id="ARBA00022989"/>
    </source>
</evidence>
<feature type="domain" description="DUF6576" evidence="9">
    <location>
        <begin position="233"/>
        <end position="279"/>
    </location>
</feature>
<evidence type="ECO:0000256" key="7">
    <source>
        <dbReference type="SAM" id="Phobius"/>
    </source>
</evidence>
<feature type="transmembrane region" description="Helical" evidence="7">
    <location>
        <begin position="143"/>
        <end position="160"/>
    </location>
</feature>
<accession>A0ABS8PKV2</accession>
<dbReference type="RefSeq" id="WP_231002641.1">
    <property type="nucleotide sequence ID" value="NZ_JAJNEC010000003.1"/>
</dbReference>
<comment type="caution">
    <text evidence="10">The sequence shown here is derived from an EMBL/GenBank/DDBJ whole genome shotgun (WGS) entry which is preliminary data.</text>
</comment>
<feature type="domain" description="Peptidase S54 rhomboid" evidence="8">
    <location>
        <begin position="44"/>
        <end position="186"/>
    </location>
</feature>
<keyword evidence="4" id="KW-0378">Hydrolase</keyword>
<organism evidence="10 11">
    <name type="scientific">Niabella pedocola</name>
    <dbReference type="NCBI Taxonomy" id="1752077"/>
    <lineage>
        <taxon>Bacteria</taxon>
        <taxon>Pseudomonadati</taxon>
        <taxon>Bacteroidota</taxon>
        <taxon>Chitinophagia</taxon>
        <taxon>Chitinophagales</taxon>
        <taxon>Chitinophagaceae</taxon>
        <taxon>Niabella</taxon>
    </lineage>
</organism>
<feature type="transmembrane region" description="Helical" evidence="7">
    <location>
        <begin position="52"/>
        <end position="76"/>
    </location>
</feature>
<evidence type="ECO:0000256" key="6">
    <source>
        <dbReference type="ARBA" id="ARBA00023136"/>
    </source>
</evidence>
<dbReference type="SUPFAM" id="SSF144091">
    <property type="entry name" value="Rhomboid-like"/>
    <property type="match status" value="1"/>
</dbReference>
<name>A0ABS8PKV2_9BACT</name>
<dbReference type="PANTHER" id="PTHR43731:SF14">
    <property type="entry name" value="PRESENILIN-ASSOCIATED RHOMBOID-LIKE PROTEIN, MITOCHONDRIAL"/>
    <property type="match status" value="1"/>
</dbReference>
<keyword evidence="6 7" id="KW-0472">Membrane</keyword>
<dbReference type="Pfam" id="PF01694">
    <property type="entry name" value="Rhomboid"/>
    <property type="match status" value="1"/>
</dbReference>
<reference evidence="10 11" key="1">
    <citation type="submission" date="2021-11" db="EMBL/GenBank/DDBJ databases">
        <title>Genomic of Niabella pedocola.</title>
        <authorList>
            <person name="Wu T."/>
        </authorList>
    </citation>
    <scope>NUCLEOTIDE SEQUENCE [LARGE SCALE GENOMIC DNA]</scope>
    <source>
        <strain evidence="10 11">JCM 31011</strain>
    </source>
</reference>
<feature type="transmembrane region" description="Helical" evidence="7">
    <location>
        <begin position="192"/>
        <end position="213"/>
    </location>
</feature>
<dbReference type="InterPro" id="IPR035952">
    <property type="entry name" value="Rhomboid-like_sf"/>
</dbReference>
<keyword evidence="11" id="KW-1185">Reference proteome</keyword>
<evidence type="ECO:0000256" key="4">
    <source>
        <dbReference type="ARBA" id="ARBA00022801"/>
    </source>
</evidence>
<dbReference type="EMBL" id="JAJNEC010000003">
    <property type="protein sequence ID" value="MCD2421737.1"/>
    <property type="molecule type" value="Genomic_DNA"/>
</dbReference>
<evidence type="ECO:0000313" key="11">
    <source>
        <dbReference type="Proteomes" id="UP001199816"/>
    </source>
</evidence>
<comment type="similarity">
    <text evidence="2">Belongs to the peptidase S54 family.</text>
</comment>
<feature type="transmembrane region" description="Helical" evidence="7">
    <location>
        <begin position="114"/>
        <end position="137"/>
    </location>
</feature>
<evidence type="ECO:0000259" key="9">
    <source>
        <dbReference type="Pfam" id="PF20216"/>
    </source>
</evidence>
<comment type="subcellular location">
    <subcellularLocation>
        <location evidence="1">Membrane</location>
        <topology evidence="1">Multi-pass membrane protein</topology>
    </subcellularLocation>
</comment>
<keyword evidence="3 7" id="KW-0812">Transmembrane</keyword>
<keyword evidence="10" id="KW-0645">Protease</keyword>
<dbReference type="GO" id="GO:0006508">
    <property type="term" value="P:proteolysis"/>
    <property type="evidence" value="ECO:0007669"/>
    <property type="project" value="UniProtKB-KW"/>
</dbReference>
<dbReference type="GO" id="GO:0008233">
    <property type="term" value="F:peptidase activity"/>
    <property type="evidence" value="ECO:0007669"/>
    <property type="project" value="UniProtKB-KW"/>
</dbReference>
<evidence type="ECO:0000313" key="10">
    <source>
        <dbReference type="EMBL" id="MCD2421737.1"/>
    </source>
</evidence>
<dbReference type="Pfam" id="PF20216">
    <property type="entry name" value="DUF6576"/>
    <property type="match status" value="1"/>
</dbReference>
<feature type="transmembrane region" description="Helical" evidence="7">
    <location>
        <begin position="82"/>
        <end position="102"/>
    </location>
</feature>
<sequence>MTDTGIIVLLLILLNILFSYKGFTNRTFFDSYQFEIDPILVRKDYKRLVTSGFLHVSWLHLIFNMISLYAFCGLIGDHLGGLRFLIIYFSGLIGGGLLSLLIHRHHGDYSAVGASGAICGIIFAAIALFPGIGIGFFGLPFTIPGWLYGILYVLFSIYGIRSGKNNIGHDAHLGGGVVGMLTALVMKPDAFVHNYFTILLIAIPSIAFIWMMIRRPDLLVVDNFWFKTHHKNYSMDDRYNAEKNNAQRDIDRILDKIHKRGMSSLSRAELEKLKEHSKNIP</sequence>
<gene>
    <name evidence="10" type="ORF">LQ567_03120</name>
</gene>
<evidence type="ECO:0000256" key="1">
    <source>
        <dbReference type="ARBA" id="ARBA00004141"/>
    </source>
</evidence>
<protein>
    <submittedName>
        <fullName evidence="10">Rhomboid family intramembrane serine protease</fullName>
    </submittedName>
</protein>
<dbReference type="Gene3D" id="1.20.1540.10">
    <property type="entry name" value="Rhomboid-like"/>
    <property type="match status" value="1"/>
</dbReference>